<dbReference type="HAMAP" id="MF_00302">
    <property type="entry name" value="ClpS"/>
    <property type="match status" value="1"/>
</dbReference>
<dbReference type="OrthoDB" id="9796121at2"/>
<name>B8IB00_METNO</name>
<comment type="similarity">
    <text evidence="1">Belongs to the ClpS family.</text>
</comment>
<dbReference type="Pfam" id="PF02617">
    <property type="entry name" value="ClpS"/>
    <property type="match status" value="1"/>
</dbReference>
<dbReference type="InterPro" id="IPR022935">
    <property type="entry name" value="ClpS"/>
</dbReference>
<comment type="function">
    <text evidence="1">Involved in the modulation of the specificity of the ClpAP-mediated ATP-dependent protein degradation.</text>
</comment>
<keyword evidence="3" id="KW-0378">Hydrolase</keyword>
<dbReference type="PANTHER" id="PTHR33473:SF19">
    <property type="entry name" value="ATP-DEPENDENT CLP PROTEASE ADAPTER PROTEIN CLPS"/>
    <property type="match status" value="1"/>
</dbReference>
<keyword evidence="3" id="KW-0645">Protease</keyword>
<dbReference type="Gene3D" id="3.30.1390.10">
    <property type="match status" value="1"/>
</dbReference>
<accession>B8IB00</accession>
<sequence length="135" mass="15073">MSQVPRQDIVVIKRAAAAEIVAASPRAPGNGGNGGDGRSGTAVITRTRPITKRPNLYRVLLLNDDYTPMEFVVHVVERFFNKSREDATRIMLHVHQNGVGECGVFTYEVAETKVTQVMDFARKHQHPLQCVMEKK</sequence>
<dbReference type="InterPro" id="IPR014719">
    <property type="entry name" value="Ribosomal_bL12_C/ClpS-like"/>
</dbReference>
<organism evidence="3 4">
    <name type="scientific">Methylobacterium nodulans (strain LMG 21967 / CNCM I-2342 / ORS 2060)</name>
    <dbReference type="NCBI Taxonomy" id="460265"/>
    <lineage>
        <taxon>Bacteria</taxon>
        <taxon>Pseudomonadati</taxon>
        <taxon>Pseudomonadota</taxon>
        <taxon>Alphaproteobacteria</taxon>
        <taxon>Hyphomicrobiales</taxon>
        <taxon>Methylobacteriaceae</taxon>
        <taxon>Methylobacterium</taxon>
    </lineage>
</organism>
<dbReference type="EMBL" id="CP001349">
    <property type="protein sequence ID" value="ACL55393.1"/>
    <property type="molecule type" value="Genomic_DNA"/>
</dbReference>
<comment type="subunit">
    <text evidence="1">Binds to the N-terminal domain of the chaperone ClpA.</text>
</comment>
<dbReference type="RefSeq" id="WP_015927104.1">
    <property type="nucleotide sequence ID" value="NC_011894.1"/>
</dbReference>
<keyword evidence="4" id="KW-1185">Reference proteome</keyword>
<dbReference type="AlphaFoldDB" id="B8IB00"/>
<dbReference type="PANTHER" id="PTHR33473">
    <property type="entry name" value="ATP-DEPENDENT CLP PROTEASE ADAPTER PROTEIN CLPS1, CHLOROPLASTIC"/>
    <property type="match status" value="1"/>
</dbReference>
<dbReference type="SUPFAM" id="SSF54736">
    <property type="entry name" value="ClpS-like"/>
    <property type="match status" value="1"/>
</dbReference>
<protein>
    <recommendedName>
        <fullName evidence="1">ATP-dependent Clp protease adapter protein ClpS</fullName>
    </recommendedName>
</protein>
<dbReference type="FunFam" id="3.30.1390.10:FF:000002">
    <property type="entry name" value="ATP-dependent Clp protease adapter protein ClpS"/>
    <property type="match status" value="1"/>
</dbReference>
<feature type="domain" description="Adaptor protein ClpS core" evidence="2">
    <location>
        <begin position="52"/>
        <end position="130"/>
    </location>
</feature>
<dbReference type="Proteomes" id="UP000008207">
    <property type="component" value="Chromosome"/>
</dbReference>
<dbReference type="eggNOG" id="COG2127">
    <property type="taxonomic scope" value="Bacteria"/>
</dbReference>
<evidence type="ECO:0000313" key="3">
    <source>
        <dbReference type="EMBL" id="ACL55393.1"/>
    </source>
</evidence>
<evidence type="ECO:0000259" key="2">
    <source>
        <dbReference type="Pfam" id="PF02617"/>
    </source>
</evidence>
<dbReference type="HOGENOM" id="CLU_134358_0_0_5"/>
<dbReference type="NCBIfam" id="NF000672">
    <property type="entry name" value="PRK00033.1-5"/>
    <property type="match status" value="1"/>
</dbReference>
<dbReference type="STRING" id="460265.Mnod_0350"/>
<dbReference type="KEGG" id="mno:Mnod_0350"/>
<dbReference type="GO" id="GO:0006508">
    <property type="term" value="P:proteolysis"/>
    <property type="evidence" value="ECO:0007669"/>
    <property type="project" value="UniProtKB-UniRule"/>
</dbReference>
<dbReference type="NCBIfam" id="NF000669">
    <property type="entry name" value="PRK00033.1-2"/>
    <property type="match status" value="1"/>
</dbReference>
<evidence type="ECO:0000313" key="4">
    <source>
        <dbReference type="Proteomes" id="UP000008207"/>
    </source>
</evidence>
<proteinExistence type="inferred from homology"/>
<reference evidence="3 4" key="1">
    <citation type="submission" date="2009-01" db="EMBL/GenBank/DDBJ databases">
        <title>Complete sequence of chromosome of Methylobacterium nodulans ORS 2060.</title>
        <authorList>
            <consortium name="US DOE Joint Genome Institute"/>
            <person name="Lucas S."/>
            <person name="Copeland A."/>
            <person name="Lapidus A."/>
            <person name="Glavina del Rio T."/>
            <person name="Dalin E."/>
            <person name="Tice H."/>
            <person name="Bruce D."/>
            <person name="Goodwin L."/>
            <person name="Pitluck S."/>
            <person name="Sims D."/>
            <person name="Brettin T."/>
            <person name="Detter J.C."/>
            <person name="Han C."/>
            <person name="Larimer F."/>
            <person name="Land M."/>
            <person name="Hauser L."/>
            <person name="Kyrpides N."/>
            <person name="Ivanova N."/>
            <person name="Marx C.J."/>
            <person name="Richardson P."/>
        </authorList>
    </citation>
    <scope>NUCLEOTIDE SEQUENCE [LARGE SCALE GENOMIC DNA]</scope>
    <source>
        <strain evidence="4">LMG 21967 / CNCM I-2342 / ORS 2060</strain>
    </source>
</reference>
<gene>
    <name evidence="1" type="primary">clpS</name>
    <name evidence="3" type="ordered locus">Mnod_0350</name>
</gene>
<dbReference type="GO" id="GO:0008233">
    <property type="term" value="F:peptidase activity"/>
    <property type="evidence" value="ECO:0007669"/>
    <property type="project" value="UniProtKB-KW"/>
</dbReference>
<dbReference type="InterPro" id="IPR003769">
    <property type="entry name" value="ClpS_core"/>
</dbReference>
<dbReference type="GO" id="GO:0030163">
    <property type="term" value="P:protein catabolic process"/>
    <property type="evidence" value="ECO:0007669"/>
    <property type="project" value="InterPro"/>
</dbReference>
<evidence type="ECO:0000256" key="1">
    <source>
        <dbReference type="HAMAP-Rule" id="MF_00302"/>
    </source>
</evidence>